<name>A0A7X5F0L6_9HYPH</name>
<evidence type="ECO:0000313" key="3">
    <source>
        <dbReference type="Proteomes" id="UP000586722"/>
    </source>
</evidence>
<proteinExistence type="predicted"/>
<keyword evidence="3" id="KW-1185">Reference proteome</keyword>
<dbReference type="EMBL" id="JAABLQ010000001">
    <property type="protein sequence ID" value="NBN77299.1"/>
    <property type="molecule type" value="Genomic_DNA"/>
</dbReference>
<keyword evidence="1" id="KW-0175">Coiled coil</keyword>
<accession>A0A7X5F0L6</accession>
<comment type="caution">
    <text evidence="2">The sequence shown here is derived from an EMBL/GenBank/DDBJ whole genome shotgun (WGS) entry which is preliminary data.</text>
</comment>
<feature type="coiled-coil region" evidence="1">
    <location>
        <begin position="148"/>
        <end position="178"/>
    </location>
</feature>
<dbReference type="AlphaFoldDB" id="A0A7X5F0L6"/>
<sequence length="375" mass="44291">MNVGLKGYYDLHWVQREVDEAAAKADFFDSLSRQDKIYVSRSIRQRNLWRRLFGENLYVMPFDRHDHFPLPPGWVWMQKPSDPWPKLDQLDEWVQRFVDRSKQTRRMNDIELKSKCVYFWVRWAIYYAHDCHADGVEAVYKDKTDMNKRVLRERVAEIEKAAADATDALTLIEELIDEYDIDLLYTEPDHDDDYLLDEQTAEFVKFKRGRNDEMMSLGVKTFKRSEVFRLKSVREHLAFVQGLATHANTWLNSLSDTGGARPVWRRRAFAAHMAAAYYYLTGSHPTSTTDGDFAAFLDAAELVYWDDMDPSAEFPERIRRKNEPLANKDLVEKTAKIFREINFDEEAAKMQNEIFRNSYEFLILPATIRKFYEVL</sequence>
<evidence type="ECO:0000313" key="2">
    <source>
        <dbReference type="EMBL" id="NBN77299.1"/>
    </source>
</evidence>
<dbReference type="RefSeq" id="WP_161707860.1">
    <property type="nucleotide sequence ID" value="NZ_JAABLQ010000001.1"/>
</dbReference>
<organism evidence="2 3">
    <name type="scientific">Pannonibacter tanglangensis</name>
    <dbReference type="NCBI Taxonomy" id="2750084"/>
    <lineage>
        <taxon>Bacteria</taxon>
        <taxon>Pseudomonadati</taxon>
        <taxon>Pseudomonadota</taxon>
        <taxon>Alphaproteobacteria</taxon>
        <taxon>Hyphomicrobiales</taxon>
        <taxon>Stappiaceae</taxon>
        <taxon>Pannonibacter</taxon>
    </lineage>
</organism>
<protein>
    <submittedName>
        <fullName evidence="2">Uncharacterized protein</fullName>
    </submittedName>
</protein>
<evidence type="ECO:0000256" key="1">
    <source>
        <dbReference type="SAM" id="Coils"/>
    </source>
</evidence>
<gene>
    <name evidence="2" type="ORF">GWI72_03340</name>
</gene>
<reference evidence="3" key="1">
    <citation type="submission" date="2020-01" db="EMBL/GenBank/DDBJ databases">
        <authorList>
            <person name="Fang Y."/>
            <person name="Sun R."/>
            <person name="Nie L."/>
            <person name="He J."/>
            <person name="Hao L."/>
            <person name="Wang L."/>
            <person name="Su S."/>
            <person name="Lv E."/>
            <person name="Zhang Z."/>
            <person name="Xie R."/>
            <person name="Liu H."/>
        </authorList>
    </citation>
    <scope>NUCLEOTIDE SEQUENCE [LARGE SCALE GENOMIC DNA]</scope>
    <source>
        <strain evidence="3">XCT-53</strain>
    </source>
</reference>
<dbReference type="Proteomes" id="UP000586722">
    <property type="component" value="Unassembled WGS sequence"/>
</dbReference>